<dbReference type="FunFam" id="3.30.160.60:FF:000072">
    <property type="entry name" value="zinc finger protein 143 isoform X1"/>
    <property type="match status" value="1"/>
</dbReference>
<feature type="domain" description="C2H2-type" evidence="7">
    <location>
        <begin position="245"/>
        <end position="274"/>
    </location>
</feature>
<keyword evidence="4" id="KW-0862">Zinc</keyword>
<evidence type="ECO:0000256" key="3">
    <source>
        <dbReference type="ARBA" id="ARBA00022771"/>
    </source>
</evidence>
<dbReference type="GO" id="GO:0005667">
    <property type="term" value="C:transcription regulator complex"/>
    <property type="evidence" value="ECO:0007669"/>
    <property type="project" value="TreeGrafter"/>
</dbReference>
<dbReference type="AlphaFoldDB" id="A0A8E0VCS3"/>
<dbReference type="GO" id="GO:0031519">
    <property type="term" value="C:PcG protein complex"/>
    <property type="evidence" value="ECO:0007669"/>
    <property type="project" value="TreeGrafter"/>
</dbReference>
<dbReference type="GO" id="GO:0000978">
    <property type="term" value="F:RNA polymerase II cis-regulatory region sequence-specific DNA binding"/>
    <property type="evidence" value="ECO:0007669"/>
    <property type="project" value="TreeGrafter"/>
</dbReference>
<comment type="caution">
    <text evidence="8">The sequence shown here is derived from an EMBL/GenBank/DDBJ whole genome shotgun (WGS) entry which is preliminary data.</text>
</comment>
<keyword evidence="2" id="KW-0677">Repeat</keyword>
<name>A0A8E0VCS3_9TREM</name>
<evidence type="ECO:0000259" key="7">
    <source>
        <dbReference type="PROSITE" id="PS50157"/>
    </source>
</evidence>
<dbReference type="SMART" id="SM00355">
    <property type="entry name" value="ZnF_C2H2"/>
    <property type="match status" value="6"/>
</dbReference>
<sequence>MDSGGANSSGQVASNDFCIKASSVRLPFLAAGLVNSAVSVLLAQLSTRFFELALLDVHSNLNTSTSSKKGDEAPHSVSSQSTDEADEVVITKPEPAECATQSKQPNLSFQSADPAAATTRTVNPGNPELSTNTTSPPIQLLRVKEEMDCALSAFLTNSTLEPLRVPGQPVMGMSGTTATTNPSLNMTGGTFEMTNANLSVPTTSRVTTVDFMHRYYCNHPGCGKVFFSRSSFVHHKESHGVVKPFRCSFTGCTMCFANQALLLAHLCTHDPSRLRNQYACSYPECGKVFICHDRLLEHIRIHTGERPYVCDYPGCSYRFARRGNLFAHKRVHLDKTQRRQYHCIQPGCGKTFLYMRSLTEHMNVHMGERPYACDFPNCGKRFTSKSYLHAHRRIHLRAPSTSNYHLPQDSGFNLTPVPITVTVPVPPNSQPSAVTFPPVSQSDTFVMSYPCYPDHPM</sequence>
<feature type="domain" description="C2H2-type" evidence="7">
    <location>
        <begin position="341"/>
        <end position="370"/>
    </location>
</feature>
<dbReference type="InterPro" id="IPR036236">
    <property type="entry name" value="Znf_C2H2_sf"/>
</dbReference>
<keyword evidence="3 5" id="KW-0863">Zinc-finger</keyword>
<dbReference type="FunFam" id="3.30.160.60:FF:000690">
    <property type="entry name" value="Zinc finger protein 354C"/>
    <property type="match status" value="1"/>
</dbReference>
<dbReference type="GO" id="GO:0000785">
    <property type="term" value="C:chromatin"/>
    <property type="evidence" value="ECO:0007669"/>
    <property type="project" value="TreeGrafter"/>
</dbReference>
<evidence type="ECO:0000256" key="1">
    <source>
        <dbReference type="ARBA" id="ARBA00022723"/>
    </source>
</evidence>
<dbReference type="SUPFAM" id="SSF57667">
    <property type="entry name" value="beta-beta-alpha zinc fingers"/>
    <property type="match status" value="3"/>
</dbReference>
<gene>
    <name evidence="8" type="ORF">FBUS_02251</name>
</gene>
<feature type="region of interest" description="Disordered" evidence="6">
    <location>
        <begin position="63"/>
        <end position="87"/>
    </location>
</feature>
<accession>A0A8E0VCS3</accession>
<dbReference type="Gene3D" id="3.30.160.60">
    <property type="entry name" value="Classic Zinc Finger"/>
    <property type="match status" value="5"/>
</dbReference>
<dbReference type="GO" id="GO:0000981">
    <property type="term" value="F:DNA-binding transcription factor activity, RNA polymerase II-specific"/>
    <property type="evidence" value="ECO:0007669"/>
    <property type="project" value="TreeGrafter"/>
</dbReference>
<evidence type="ECO:0000256" key="2">
    <source>
        <dbReference type="ARBA" id="ARBA00022737"/>
    </source>
</evidence>
<feature type="domain" description="C2H2-type" evidence="7">
    <location>
        <begin position="371"/>
        <end position="400"/>
    </location>
</feature>
<dbReference type="PANTHER" id="PTHR14003:SF19">
    <property type="entry name" value="YY2 TRANSCRIPTION FACTOR"/>
    <property type="match status" value="1"/>
</dbReference>
<dbReference type="Pfam" id="PF00096">
    <property type="entry name" value="zf-C2H2"/>
    <property type="match status" value="2"/>
</dbReference>
<evidence type="ECO:0000256" key="5">
    <source>
        <dbReference type="PROSITE-ProRule" id="PRU00042"/>
    </source>
</evidence>
<dbReference type="Proteomes" id="UP000728185">
    <property type="component" value="Unassembled WGS sequence"/>
</dbReference>
<reference evidence="8" key="1">
    <citation type="submission" date="2019-05" db="EMBL/GenBank/DDBJ databases">
        <title>Annotation for the trematode Fasciolopsis buski.</title>
        <authorList>
            <person name="Choi Y.-J."/>
        </authorList>
    </citation>
    <scope>NUCLEOTIDE SEQUENCE</scope>
    <source>
        <strain evidence="8">HT</strain>
        <tissue evidence="8">Whole worm</tissue>
    </source>
</reference>
<dbReference type="PROSITE" id="PS50157">
    <property type="entry name" value="ZINC_FINGER_C2H2_2"/>
    <property type="match status" value="6"/>
</dbReference>
<dbReference type="PANTHER" id="PTHR14003">
    <property type="entry name" value="TRANSCRIPTIONAL REPRESSOR PROTEIN YY"/>
    <property type="match status" value="1"/>
</dbReference>
<evidence type="ECO:0000256" key="6">
    <source>
        <dbReference type="SAM" id="MobiDB-lite"/>
    </source>
</evidence>
<keyword evidence="1" id="KW-0479">Metal-binding</keyword>
<proteinExistence type="predicted"/>
<dbReference type="GO" id="GO:0008270">
    <property type="term" value="F:zinc ion binding"/>
    <property type="evidence" value="ECO:0007669"/>
    <property type="project" value="UniProtKB-KW"/>
</dbReference>
<feature type="domain" description="C2H2-type" evidence="7">
    <location>
        <begin position="278"/>
        <end position="307"/>
    </location>
</feature>
<protein>
    <submittedName>
        <fullName evidence="8">Zinc finger protein</fullName>
    </submittedName>
</protein>
<dbReference type="InterPro" id="IPR013087">
    <property type="entry name" value="Znf_C2H2_type"/>
</dbReference>
<organism evidence="8 9">
    <name type="scientific">Fasciolopsis buskii</name>
    <dbReference type="NCBI Taxonomy" id="27845"/>
    <lineage>
        <taxon>Eukaryota</taxon>
        <taxon>Metazoa</taxon>
        <taxon>Spiralia</taxon>
        <taxon>Lophotrochozoa</taxon>
        <taxon>Platyhelminthes</taxon>
        <taxon>Trematoda</taxon>
        <taxon>Digenea</taxon>
        <taxon>Plagiorchiida</taxon>
        <taxon>Echinostomata</taxon>
        <taxon>Echinostomatoidea</taxon>
        <taxon>Fasciolidae</taxon>
        <taxon>Fasciolopsis</taxon>
    </lineage>
</organism>
<dbReference type="PROSITE" id="PS00028">
    <property type="entry name" value="ZINC_FINGER_C2H2_1"/>
    <property type="match status" value="6"/>
</dbReference>
<dbReference type="OrthoDB" id="6077919at2759"/>
<evidence type="ECO:0000313" key="8">
    <source>
        <dbReference type="EMBL" id="KAA0184358.1"/>
    </source>
</evidence>
<feature type="domain" description="C2H2-type" evidence="7">
    <location>
        <begin position="215"/>
        <end position="244"/>
    </location>
</feature>
<keyword evidence="9" id="KW-1185">Reference proteome</keyword>
<evidence type="ECO:0000313" key="9">
    <source>
        <dbReference type="Proteomes" id="UP000728185"/>
    </source>
</evidence>
<evidence type="ECO:0000256" key="4">
    <source>
        <dbReference type="ARBA" id="ARBA00022833"/>
    </source>
</evidence>
<dbReference type="EMBL" id="LUCM01011154">
    <property type="protein sequence ID" value="KAA0184358.1"/>
    <property type="molecule type" value="Genomic_DNA"/>
</dbReference>
<feature type="domain" description="C2H2-type" evidence="7">
    <location>
        <begin position="308"/>
        <end position="337"/>
    </location>
</feature>